<dbReference type="InterPro" id="IPR041715">
    <property type="entry name" value="HisRS-like_core"/>
</dbReference>
<dbReference type="InterPro" id="IPR004517">
    <property type="entry name" value="HisZ"/>
</dbReference>
<dbReference type="NCBIfam" id="NF008935">
    <property type="entry name" value="PRK12292.1-1"/>
    <property type="match status" value="1"/>
</dbReference>
<evidence type="ECO:0000256" key="5">
    <source>
        <dbReference type="ARBA" id="ARBA00020397"/>
    </source>
</evidence>
<keyword evidence="8" id="KW-0028">Amino-acid biosynthesis</keyword>
<comment type="subcellular location">
    <subcellularLocation>
        <location evidence="1 8">Cytoplasm</location>
    </subcellularLocation>
</comment>
<evidence type="ECO:0000256" key="6">
    <source>
        <dbReference type="ARBA" id="ARBA00022490"/>
    </source>
</evidence>
<dbReference type="PANTHER" id="PTHR43707">
    <property type="entry name" value="HISTIDYL-TRNA SYNTHETASE"/>
    <property type="match status" value="1"/>
</dbReference>
<evidence type="ECO:0000256" key="7">
    <source>
        <dbReference type="ARBA" id="ARBA00025246"/>
    </source>
</evidence>
<keyword evidence="8" id="KW-0368">Histidine biosynthesis</keyword>
<comment type="pathway">
    <text evidence="2 8">Amino-acid biosynthesis; L-histidine biosynthesis; L-histidine from 5-phospho-alpha-D-ribose 1-diphosphate: step 1/9.</text>
</comment>
<evidence type="ECO:0000256" key="1">
    <source>
        <dbReference type="ARBA" id="ARBA00004496"/>
    </source>
</evidence>
<dbReference type="InterPro" id="IPR045864">
    <property type="entry name" value="aa-tRNA-synth_II/BPL/LPL"/>
</dbReference>
<accession>A0ABU9DCN8</accession>
<dbReference type="GO" id="GO:0016757">
    <property type="term" value="F:glycosyltransferase activity"/>
    <property type="evidence" value="ECO:0007669"/>
    <property type="project" value="UniProtKB-KW"/>
</dbReference>
<dbReference type="CDD" id="cd00773">
    <property type="entry name" value="HisRS-like_core"/>
    <property type="match status" value="1"/>
</dbReference>
<keyword evidence="6 8" id="KW-0963">Cytoplasm</keyword>
<name>A0ABU9DCN8_9PROT</name>
<dbReference type="InterPro" id="IPR004516">
    <property type="entry name" value="HisRS/HisZ"/>
</dbReference>
<dbReference type="EMBL" id="JBBPCO010000013">
    <property type="protein sequence ID" value="MEK8090597.1"/>
    <property type="molecule type" value="Genomic_DNA"/>
</dbReference>
<evidence type="ECO:0000313" key="11">
    <source>
        <dbReference type="Proteomes" id="UP001446205"/>
    </source>
</evidence>
<comment type="caution">
    <text evidence="10">The sequence shown here is derived from an EMBL/GenBank/DDBJ whole genome shotgun (WGS) entry which is preliminary data.</text>
</comment>
<reference evidence="10 11" key="1">
    <citation type="submission" date="2024-04" db="EMBL/GenBank/DDBJ databases">
        <authorList>
            <person name="Abashina T."/>
            <person name="Shaikin A."/>
        </authorList>
    </citation>
    <scope>NUCLEOTIDE SEQUENCE [LARGE SCALE GENOMIC DNA]</scope>
    <source>
        <strain evidence="10 11">AAFK</strain>
    </source>
</reference>
<comment type="miscellaneous">
    <text evidence="8">This function is generally fulfilled by the C-terminal part of HisG, which is missing in some bacteria such as this one.</text>
</comment>
<evidence type="ECO:0000256" key="8">
    <source>
        <dbReference type="HAMAP-Rule" id="MF_00125"/>
    </source>
</evidence>
<comment type="similarity">
    <text evidence="3 8">Belongs to the class-II aminoacyl-tRNA synthetase family. HisZ subfamily.</text>
</comment>
<evidence type="ECO:0000313" key="10">
    <source>
        <dbReference type="EMBL" id="MEK8090597.1"/>
    </source>
</evidence>
<dbReference type="Proteomes" id="UP001446205">
    <property type="component" value="Unassembled WGS sequence"/>
</dbReference>
<gene>
    <name evidence="8" type="primary">hisZ</name>
    <name evidence="10" type="ORF">WOB96_12610</name>
</gene>
<dbReference type="PANTHER" id="PTHR43707:SF1">
    <property type="entry name" value="HISTIDINE--TRNA LIGASE, MITOCHONDRIAL-RELATED"/>
    <property type="match status" value="1"/>
</dbReference>
<dbReference type="SUPFAM" id="SSF55681">
    <property type="entry name" value="Class II aaRS and biotin synthetases"/>
    <property type="match status" value="1"/>
</dbReference>
<evidence type="ECO:0000256" key="4">
    <source>
        <dbReference type="ARBA" id="ARBA00011496"/>
    </source>
</evidence>
<organism evidence="10 11">
    <name type="scientific">Thermithiobacillus plumbiphilus</name>
    <dbReference type="NCBI Taxonomy" id="1729899"/>
    <lineage>
        <taxon>Bacteria</taxon>
        <taxon>Pseudomonadati</taxon>
        <taxon>Pseudomonadota</taxon>
        <taxon>Acidithiobacillia</taxon>
        <taxon>Acidithiobacillales</taxon>
        <taxon>Thermithiobacillaceae</taxon>
        <taxon>Thermithiobacillus</taxon>
    </lineage>
</organism>
<protein>
    <recommendedName>
        <fullName evidence="5 8">ATP phosphoribosyltransferase regulatory subunit</fullName>
    </recommendedName>
</protein>
<evidence type="ECO:0000256" key="2">
    <source>
        <dbReference type="ARBA" id="ARBA00004667"/>
    </source>
</evidence>
<dbReference type="PIRSF" id="PIRSF001549">
    <property type="entry name" value="His-tRNA_synth"/>
    <property type="match status" value="1"/>
</dbReference>
<dbReference type="HAMAP" id="MF_00125">
    <property type="entry name" value="HisZ"/>
    <property type="match status" value="1"/>
</dbReference>
<keyword evidence="11" id="KW-1185">Reference proteome</keyword>
<sequence>MSQNPRPWLLPAGFEDILPARAERIESLRRSLLDLYRSWGYQQVIPPMLEHLETLLTGVGQELQLQTMRLLDQESGRMLGLRADMTPQVARIDAHRFHADQPNRLCYAGTVLHASSDHYGGSRAPFQIGAELFGATGPAADAEVASLMIESLYLAGCEDLVLDLGHLGIFRNLLGDLPLDPASESVIYLAMQRKAADDLLAALQGFGLAPGRRERIAALLQLQGGCGTLAEARAILGPSGTGVTDALDELDSILASLQARHPALKIQIDLAELRGYRYHTGAVFSVYTPGQGSAIGMGGRYDNIGAAFGRGRPATGFSLDLKQLVAPVQNDQTARIWAPALADPALAARVAALRASGQVVIHALGSSTDGNLAQAAALGCQQALVEKNGQWELVPVA</sequence>
<comment type="function">
    <text evidence="7 8">Required for the first step of histidine biosynthesis. May allow the feedback regulation of ATP phosphoribosyltransferase activity by histidine.</text>
</comment>
<keyword evidence="10" id="KW-0328">Glycosyltransferase</keyword>
<dbReference type="Gene3D" id="3.30.930.10">
    <property type="entry name" value="Bira Bifunctional Protein, Domain 2"/>
    <property type="match status" value="1"/>
</dbReference>
<comment type="subunit">
    <text evidence="4 8">Heteromultimer composed of HisG and HisZ subunits.</text>
</comment>
<dbReference type="RefSeq" id="WP_341371651.1">
    <property type="nucleotide sequence ID" value="NZ_JBBPCO010000013.1"/>
</dbReference>
<feature type="domain" description="Class II Histidinyl-tRNA synthetase (HisRS)-like catalytic core" evidence="9">
    <location>
        <begin position="13"/>
        <end position="324"/>
    </location>
</feature>
<evidence type="ECO:0000256" key="3">
    <source>
        <dbReference type="ARBA" id="ARBA00005539"/>
    </source>
</evidence>
<evidence type="ECO:0000259" key="9">
    <source>
        <dbReference type="Pfam" id="PF13393"/>
    </source>
</evidence>
<keyword evidence="10" id="KW-0808">Transferase</keyword>
<dbReference type="Pfam" id="PF13393">
    <property type="entry name" value="tRNA-synt_His"/>
    <property type="match status" value="1"/>
</dbReference>
<dbReference type="NCBIfam" id="NF009086">
    <property type="entry name" value="PRK12421.1"/>
    <property type="match status" value="1"/>
</dbReference>
<proteinExistence type="inferred from homology"/>
<dbReference type="NCBIfam" id="TIGR00443">
    <property type="entry name" value="hisZ_biosyn_reg"/>
    <property type="match status" value="1"/>
</dbReference>